<protein>
    <submittedName>
        <fullName evidence="2">Septum formation</fullName>
    </submittedName>
</protein>
<evidence type="ECO:0000313" key="2">
    <source>
        <dbReference type="EMBL" id="SFJ29649.1"/>
    </source>
</evidence>
<evidence type="ECO:0000313" key="3">
    <source>
        <dbReference type="Proteomes" id="UP000199025"/>
    </source>
</evidence>
<dbReference type="Proteomes" id="UP000199025">
    <property type="component" value="Unassembled WGS sequence"/>
</dbReference>
<organism evidence="2 3">
    <name type="scientific">Amycolatopsis sacchari</name>
    <dbReference type="NCBI Taxonomy" id="115433"/>
    <lineage>
        <taxon>Bacteria</taxon>
        <taxon>Bacillati</taxon>
        <taxon>Actinomycetota</taxon>
        <taxon>Actinomycetes</taxon>
        <taxon>Pseudonocardiales</taxon>
        <taxon>Pseudonocardiaceae</taxon>
        <taxon>Amycolatopsis</taxon>
    </lineage>
</organism>
<feature type="domain" description="Septum formation-related" evidence="1">
    <location>
        <begin position="54"/>
        <end position="215"/>
    </location>
</feature>
<dbReference type="EMBL" id="FORP01000004">
    <property type="protein sequence ID" value="SFJ29649.1"/>
    <property type="molecule type" value="Genomic_DNA"/>
</dbReference>
<proteinExistence type="predicted"/>
<sequence>MKRSGKVRRGFVRGAWGSLLVVVTLGGVALAAAGFIQSPPGLGAGPLLTKWEVGSCHELDEAVETSWAFLTDTKPSVRCDAEHTTETYQVVELTGELAAAKERPSPVLLQKEGPPLCQGDALNAYVGADDRDAVRDLTTVTFFPTSEEWNAGERRMRCDVMSVPRGQLSPVAVSFPFKDAMKTKEGSRFRTCRLDANEVTCAVPHNRELVNPWLLFGTDQIEKGRDFMVGVAQRLCGPEAEAYLGAPLKSRPDLTVVVEVPGDPSIRQDSRVGRCWLAPSDPKATLDVSVRSYAKGEGA</sequence>
<dbReference type="OrthoDB" id="4486298at2"/>
<keyword evidence="3" id="KW-1185">Reference proteome</keyword>
<dbReference type="Pfam" id="PF13845">
    <property type="entry name" value="Septum_form"/>
    <property type="match status" value="1"/>
</dbReference>
<gene>
    <name evidence="2" type="ORF">SAMN05421835_104209</name>
</gene>
<name>A0A1I3Q7L1_9PSEU</name>
<dbReference type="RefSeq" id="WP_091505409.1">
    <property type="nucleotide sequence ID" value="NZ_CBDQZW010000064.1"/>
</dbReference>
<reference evidence="2 3" key="1">
    <citation type="submission" date="2016-10" db="EMBL/GenBank/DDBJ databases">
        <authorList>
            <person name="de Groot N.N."/>
        </authorList>
    </citation>
    <scope>NUCLEOTIDE SEQUENCE [LARGE SCALE GENOMIC DNA]</scope>
    <source>
        <strain evidence="2 3">DSM 44468</strain>
    </source>
</reference>
<accession>A0A1I3Q7L1</accession>
<dbReference type="STRING" id="115433.SAMN05421835_104209"/>
<dbReference type="InterPro" id="IPR026004">
    <property type="entry name" value="Septum_form"/>
</dbReference>
<evidence type="ECO:0000259" key="1">
    <source>
        <dbReference type="Pfam" id="PF13845"/>
    </source>
</evidence>
<dbReference type="AlphaFoldDB" id="A0A1I3Q7L1"/>